<evidence type="ECO:0000313" key="10">
    <source>
        <dbReference type="EMBL" id="RZF36708.1"/>
    </source>
</evidence>
<dbReference type="InterPro" id="IPR003591">
    <property type="entry name" value="Leu-rich_rpt_typical-subtyp"/>
</dbReference>
<feature type="compositionally biased region" description="Acidic residues" evidence="6">
    <location>
        <begin position="769"/>
        <end position="784"/>
    </location>
</feature>
<dbReference type="InParanoid" id="A0A482WT99"/>
<dbReference type="OrthoDB" id="643377at2759"/>
<dbReference type="InterPro" id="IPR036179">
    <property type="entry name" value="Ig-like_dom_sf"/>
</dbReference>
<dbReference type="SMART" id="SM00369">
    <property type="entry name" value="LRR_TYP"/>
    <property type="match status" value="6"/>
</dbReference>
<feature type="region of interest" description="Disordered" evidence="6">
    <location>
        <begin position="692"/>
        <end position="784"/>
    </location>
</feature>
<dbReference type="InterPro" id="IPR003599">
    <property type="entry name" value="Ig_sub"/>
</dbReference>
<comment type="caution">
    <text evidence="10">The sequence shown here is derived from an EMBL/GenBank/DDBJ whole genome shotgun (WGS) entry which is preliminary data.</text>
</comment>
<dbReference type="Gene3D" id="3.80.10.10">
    <property type="entry name" value="Ribonuclease Inhibitor"/>
    <property type="match status" value="2"/>
</dbReference>
<dbReference type="InterPro" id="IPR007110">
    <property type="entry name" value="Ig-like_dom"/>
</dbReference>
<keyword evidence="7" id="KW-0812">Transmembrane</keyword>
<dbReference type="InterPro" id="IPR001611">
    <property type="entry name" value="Leu-rich_rpt"/>
</dbReference>
<dbReference type="EMBL" id="QKKF02025899">
    <property type="protein sequence ID" value="RZF36708.1"/>
    <property type="molecule type" value="Genomic_DNA"/>
</dbReference>
<feature type="transmembrane region" description="Helical" evidence="7">
    <location>
        <begin position="374"/>
        <end position="398"/>
    </location>
</feature>
<reference evidence="10 11" key="1">
    <citation type="journal article" date="2017" name="Gigascience">
        <title>Genome sequence of the small brown planthopper, Laodelphax striatellus.</title>
        <authorList>
            <person name="Zhu J."/>
            <person name="Jiang F."/>
            <person name="Wang X."/>
            <person name="Yang P."/>
            <person name="Bao Y."/>
            <person name="Zhao W."/>
            <person name="Wang W."/>
            <person name="Lu H."/>
            <person name="Wang Q."/>
            <person name="Cui N."/>
            <person name="Li J."/>
            <person name="Chen X."/>
            <person name="Luo L."/>
            <person name="Yu J."/>
            <person name="Kang L."/>
            <person name="Cui F."/>
        </authorList>
    </citation>
    <scope>NUCLEOTIDE SEQUENCE [LARGE SCALE GENOMIC DNA]</scope>
    <source>
        <strain evidence="10">Lst14</strain>
    </source>
</reference>
<dbReference type="PROSITE" id="PS50835">
    <property type="entry name" value="IG_LIKE"/>
    <property type="match status" value="1"/>
</dbReference>
<gene>
    <name evidence="10" type="ORF">LSTR_LSTR005021</name>
</gene>
<evidence type="ECO:0000256" key="1">
    <source>
        <dbReference type="ARBA" id="ARBA00022614"/>
    </source>
</evidence>
<keyword evidence="11" id="KW-1185">Reference proteome</keyword>
<dbReference type="SUPFAM" id="SSF52058">
    <property type="entry name" value="L domain-like"/>
    <property type="match status" value="1"/>
</dbReference>
<dbReference type="SMART" id="SM00408">
    <property type="entry name" value="IGc2"/>
    <property type="match status" value="1"/>
</dbReference>
<keyword evidence="1" id="KW-0433">Leucine-rich repeat</keyword>
<evidence type="ECO:0000256" key="2">
    <source>
        <dbReference type="ARBA" id="ARBA00022729"/>
    </source>
</evidence>
<dbReference type="SMART" id="SM00409">
    <property type="entry name" value="IG"/>
    <property type="match status" value="1"/>
</dbReference>
<organism evidence="10 11">
    <name type="scientific">Laodelphax striatellus</name>
    <name type="common">Small brown planthopper</name>
    <name type="synonym">Delphax striatella</name>
    <dbReference type="NCBI Taxonomy" id="195883"/>
    <lineage>
        <taxon>Eukaryota</taxon>
        <taxon>Metazoa</taxon>
        <taxon>Ecdysozoa</taxon>
        <taxon>Arthropoda</taxon>
        <taxon>Hexapoda</taxon>
        <taxon>Insecta</taxon>
        <taxon>Pterygota</taxon>
        <taxon>Neoptera</taxon>
        <taxon>Paraneoptera</taxon>
        <taxon>Hemiptera</taxon>
        <taxon>Auchenorrhyncha</taxon>
        <taxon>Fulgoroidea</taxon>
        <taxon>Delphacidae</taxon>
        <taxon>Criomorphinae</taxon>
        <taxon>Laodelphax</taxon>
    </lineage>
</organism>
<dbReference type="STRING" id="195883.A0A482WT99"/>
<dbReference type="PROSITE" id="PS51450">
    <property type="entry name" value="LRR"/>
    <property type="match status" value="2"/>
</dbReference>
<evidence type="ECO:0000256" key="4">
    <source>
        <dbReference type="ARBA" id="ARBA00023157"/>
    </source>
</evidence>
<evidence type="ECO:0000256" key="6">
    <source>
        <dbReference type="SAM" id="MobiDB-lite"/>
    </source>
</evidence>
<dbReference type="InterPro" id="IPR000483">
    <property type="entry name" value="Cys-rich_flank_reg_C"/>
</dbReference>
<protein>
    <recommendedName>
        <fullName evidence="9">Ig-like domain-containing protein</fullName>
    </recommendedName>
</protein>
<dbReference type="PANTHER" id="PTHR24366:SF151">
    <property type="entry name" value="KEKKON 2"/>
    <property type="match status" value="1"/>
</dbReference>
<name>A0A482WT99_LAOST</name>
<keyword evidence="3" id="KW-0677">Repeat</keyword>
<evidence type="ECO:0000256" key="8">
    <source>
        <dbReference type="SAM" id="SignalP"/>
    </source>
</evidence>
<feature type="signal peptide" evidence="8">
    <location>
        <begin position="1"/>
        <end position="20"/>
    </location>
</feature>
<evidence type="ECO:0000256" key="3">
    <source>
        <dbReference type="ARBA" id="ARBA00022737"/>
    </source>
</evidence>
<evidence type="ECO:0000259" key="9">
    <source>
        <dbReference type="PROSITE" id="PS50835"/>
    </source>
</evidence>
<accession>A0A482WT99</accession>
<keyword evidence="5" id="KW-0325">Glycoprotein</keyword>
<sequence length="784" mass="87328">MLWWLLVTLIGVLGRSAVHGCPLSCICKWKGGKQSVECVNKGLITIPDGMDQGTQVLDFSGNNLQHLPRERFQRMGLINLQKIFLPKCKISQIDDRSFKGLTNLVELDLSDNLIATIPTETFFDYPSLMRLMLNGNSIREIKSGAFQPLSFLTNLDLNNCRIEKIEDGSFVGLESLEWLKLDNNNIARIEGNQILPETLHGIDLHHNPWLCDCKLLDLRAWLLNYNIPQTIEPKCVGPNRLKGYPVKTVEIDDLACLPDVTPTTLYLEIAEGKNISLLCRVSATPEAKVSWWFQGNILQNDSVVAPGLHLYYFIEEGTTEKRSELFIFNTNIEDNGTFVCVAENPAGRAQSNYTIRIVLKEEPVVGLAVFPYEYVIIISAAVSVLALLMAVTIALCLIRCRRRRRRRRKKERSKEVALQIPQQYSKTPSCRESGEHITRLGPSTVNALPAKVNGSVVMTERQPHEMLLYATGGGGVVVVPNNSCTSYGSPTSLRSYPLEQNPDLLNDMEAVNKERRLKSKSGSVEGDTNEPQEQQQLETVLEEPLQPQQQQAQPQQPPLPSWPSDRYKPSMGTLPRGISGSRELYQQQHLTADVHLSPGKFIGNDGFPMDYGLPKVGGHFPVLVPANTFYRTLPHKSTRHTAANPTARYSREAEFLSNSSQRQASYEHFGAPADVRYTAEGYPCVQPPFIEPPGYTLPSPPAQYKGAQTSATDPRDKAAQWPETSPDALLAHSVAAQTNDVDQRQSASERDTHVTPHNSLRLQPVLTESPDEGFEGDTVESAEI</sequence>
<dbReference type="SMART" id="SM00082">
    <property type="entry name" value="LRRCT"/>
    <property type="match status" value="1"/>
</dbReference>
<feature type="region of interest" description="Disordered" evidence="6">
    <location>
        <begin position="542"/>
        <end position="574"/>
    </location>
</feature>
<dbReference type="FunFam" id="3.80.10.10:FF:000082">
    <property type="entry name" value="Leucine-rich repeat-containing 24"/>
    <property type="match status" value="1"/>
</dbReference>
<dbReference type="CDD" id="cd00096">
    <property type="entry name" value="Ig"/>
    <property type="match status" value="1"/>
</dbReference>
<dbReference type="PANTHER" id="PTHR24366">
    <property type="entry name" value="IG(IMMUNOGLOBULIN) AND LRR(LEUCINE RICH REPEAT) DOMAINS"/>
    <property type="match status" value="1"/>
</dbReference>
<feature type="domain" description="Ig-like" evidence="9">
    <location>
        <begin position="258"/>
        <end position="356"/>
    </location>
</feature>
<keyword evidence="4" id="KW-1015">Disulfide bond</keyword>
<dbReference type="InterPro" id="IPR013098">
    <property type="entry name" value="Ig_I-set"/>
</dbReference>
<dbReference type="Gene3D" id="2.60.40.10">
    <property type="entry name" value="Immunoglobulins"/>
    <property type="match status" value="1"/>
</dbReference>
<dbReference type="GO" id="GO:0071944">
    <property type="term" value="C:cell periphery"/>
    <property type="evidence" value="ECO:0007669"/>
    <property type="project" value="UniProtKB-ARBA"/>
</dbReference>
<feature type="chain" id="PRO_5019759883" description="Ig-like domain-containing protein" evidence="8">
    <location>
        <begin position="21"/>
        <end position="784"/>
    </location>
</feature>
<keyword evidence="2 8" id="KW-0732">Signal</keyword>
<proteinExistence type="predicted"/>
<dbReference type="FunCoup" id="A0A482WT99">
    <property type="interactions" value="74"/>
</dbReference>
<dbReference type="InterPro" id="IPR003598">
    <property type="entry name" value="Ig_sub2"/>
</dbReference>
<evidence type="ECO:0000256" key="7">
    <source>
        <dbReference type="SAM" id="Phobius"/>
    </source>
</evidence>
<dbReference type="InterPro" id="IPR013783">
    <property type="entry name" value="Ig-like_fold"/>
</dbReference>
<dbReference type="SMR" id="A0A482WT99"/>
<evidence type="ECO:0000256" key="5">
    <source>
        <dbReference type="ARBA" id="ARBA00023180"/>
    </source>
</evidence>
<dbReference type="Pfam" id="PF07679">
    <property type="entry name" value="I-set"/>
    <property type="match status" value="1"/>
</dbReference>
<feature type="region of interest" description="Disordered" evidence="6">
    <location>
        <begin position="516"/>
        <end position="535"/>
    </location>
</feature>
<evidence type="ECO:0000313" key="11">
    <source>
        <dbReference type="Proteomes" id="UP000291343"/>
    </source>
</evidence>
<dbReference type="Proteomes" id="UP000291343">
    <property type="component" value="Unassembled WGS sequence"/>
</dbReference>
<dbReference type="InterPro" id="IPR032675">
    <property type="entry name" value="LRR_dom_sf"/>
</dbReference>
<keyword evidence="7" id="KW-0472">Membrane</keyword>
<dbReference type="SUPFAM" id="SSF48726">
    <property type="entry name" value="Immunoglobulin"/>
    <property type="match status" value="1"/>
</dbReference>
<keyword evidence="7" id="KW-1133">Transmembrane helix</keyword>
<dbReference type="AlphaFoldDB" id="A0A482WT99"/>
<feature type="compositionally biased region" description="Low complexity" evidence="6">
    <location>
        <begin position="542"/>
        <end position="554"/>
    </location>
</feature>
<dbReference type="Pfam" id="PF13855">
    <property type="entry name" value="LRR_8"/>
    <property type="match status" value="1"/>
</dbReference>
<feature type="compositionally biased region" description="Basic and acidic residues" evidence="6">
    <location>
        <begin position="741"/>
        <end position="754"/>
    </location>
</feature>